<dbReference type="VEuPathDB" id="FungiDB:F9C07_1837645"/>
<gene>
    <name evidence="1" type="ORF">BDV35DRAFT_165487</name>
</gene>
<name>A0A5N6HEX8_ASPFL</name>
<evidence type="ECO:0000313" key="1">
    <source>
        <dbReference type="EMBL" id="KAB8252758.1"/>
    </source>
</evidence>
<evidence type="ECO:0008006" key="2">
    <source>
        <dbReference type="Google" id="ProtNLM"/>
    </source>
</evidence>
<proteinExistence type="predicted"/>
<accession>A0A5N6HEX8</accession>
<dbReference type="EMBL" id="ML734553">
    <property type="protein sequence ID" value="KAB8252758.1"/>
    <property type="molecule type" value="Genomic_DNA"/>
</dbReference>
<reference evidence="1" key="1">
    <citation type="submission" date="2019-04" db="EMBL/GenBank/DDBJ databases">
        <title>Friends and foes A comparative genomics study of 23 Aspergillus species from section Flavi.</title>
        <authorList>
            <consortium name="DOE Joint Genome Institute"/>
            <person name="Kjaerbolling I."/>
            <person name="Vesth T."/>
            <person name="Frisvad J.C."/>
            <person name="Nybo J.L."/>
            <person name="Theobald S."/>
            <person name="Kildgaard S."/>
            <person name="Isbrandt T."/>
            <person name="Kuo A."/>
            <person name="Sato A."/>
            <person name="Lyhne E.K."/>
            <person name="Kogle M.E."/>
            <person name="Wiebenga A."/>
            <person name="Kun R.S."/>
            <person name="Lubbers R.J."/>
            <person name="Makela M.R."/>
            <person name="Barry K."/>
            <person name="Chovatia M."/>
            <person name="Clum A."/>
            <person name="Daum C."/>
            <person name="Haridas S."/>
            <person name="He G."/>
            <person name="LaButti K."/>
            <person name="Lipzen A."/>
            <person name="Mondo S."/>
            <person name="Riley R."/>
            <person name="Salamov A."/>
            <person name="Simmons B.A."/>
            <person name="Magnuson J.K."/>
            <person name="Henrissat B."/>
            <person name="Mortensen U.H."/>
            <person name="Larsen T.O."/>
            <person name="Devries R.P."/>
            <person name="Grigoriev I.V."/>
            <person name="Machida M."/>
            <person name="Baker S.E."/>
            <person name="Andersen M.R."/>
        </authorList>
    </citation>
    <scope>NUCLEOTIDE SEQUENCE [LARGE SCALE GENOMIC DNA]</scope>
    <source>
        <strain evidence="1">CBS 121.62</strain>
    </source>
</reference>
<dbReference type="SUPFAM" id="SSF47616">
    <property type="entry name" value="GST C-terminal domain-like"/>
    <property type="match status" value="1"/>
</dbReference>
<sequence length="94" mass="10694">MTDQARQLFSKVLVEYQKFNHGGMWIFGDKTGPTVLDAHIVAFTARLIDIHLEELVPPQLQTYAKAIMELPEWETVMQGMPTVWNPSLGPIDQL</sequence>
<dbReference type="Proteomes" id="UP000325434">
    <property type="component" value="Unassembled WGS sequence"/>
</dbReference>
<dbReference type="InterPro" id="IPR036282">
    <property type="entry name" value="Glutathione-S-Trfase_C_sf"/>
</dbReference>
<dbReference type="AlphaFoldDB" id="A0A5N6HEX8"/>
<protein>
    <recommendedName>
        <fullName evidence="2">GST C-terminal domain-containing protein</fullName>
    </recommendedName>
</protein>
<organism evidence="1">
    <name type="scientific">Aspergillus flavus</name>
    <dbReference type="NCBI Taxonomy" id="5059"/>
    <lineage>
        <taxon>Eukaryota</taxon>
        <taxon>Fungi</taxon>
        <taxon>Dikarya</taxon>
        <taxon>Ascomycota</taxon>
        <taxon>Pezizomycotina</taxon>
        <taxon>Eurotiomycetes</taxon>
        <taxon>Eurotiomycetidae</taxon>
        <taxon>Eurotiales</taxon>
        <taxon>Aspergillaceae</taxon>
        <taxon>Aspergillus</taxon>
        <taxon>Aspergillus subgen. Circumdati</taxon>
    </lineage>
</organism>